<sequence>MQKSKERAMQFEKELKALLKKYDTEIEMEEIHRSYTGSEYSMKVYIPAIWDKDGDCIAESAEIDLGSYYDGD</sequence>
<reference evidence="1" key="1">
    <citation type="submission" date="2021-09" db="EMBL/GenBank/DDBJ databases">
        <title>Genome of Aequorivita sp. strain F64183.</title>
        <authorList>
            <person name="Wang Y."/>
        </authorList>
    </citation>
    <scope>NUCLEOTIDE SEQUENCE</scope>
    <source>
        <strain evidence="1">F64183</strain>
    </source>
</reference>
<proteinExistence type="predicted"/>
<name>A0A9X1R4I5_9FLAO</name>
<gene>
    <name evidence="1" type="ORF">K8344_13320</name>
</gene>
<organism evidence="1 2">
    <name type="scientific">Aequorivita xiaoshiensis</name>
    <dbReference type="NCBI Taxonomy" id="2874476"/>
    <lineage>
        <taxon>Bacteria</taxon>
        <taxon>Pseudomonadati</taxon>
        <taxon>Bacteroidota</taxon>
        <taxon>Flavobacteriia</taxon>
        <taxon>Flavobacteriales</taxon>
        <taxon>Flavobacteriaceae</taxon>
        <taxon>Aequorivita</taxon>
    </lineage>
</organism>
<dbReference type="RefSeq" id="WP_237609169.1">
    <property type="nucleotide sequence ID" value="NZ_JAIRBB010000020.1"/>
</dbReference>
<dbReference type="EMBL" id="JAIRBB010000020">
    <property type="protein sequence ID" value="MCG2432101.1"/>
    <property type="molecule type" value="Genomic_DNA"/>
</dbReference>
<evidence type="ECO:0000313" key="1">
    <source>
        <dbReference type="EMBL" id="MCG2432101.1"/>
    </source>
</evidence>
<dbReference type="AlphaFoldDB" id="A0A9X1R4I5"/>
<protein>
    <submittedName>
        <fullName evidence="1">Uncharacterized protein</fullName>
    </submittedName>
</protein>
<evidence type="ECO:0000313" key="2">
    <source>
        <dbReference type="Proteomes" id="UP001139462"/>
    </source>
</evidence>
<comment type="caution">
    <text evidence="1">The sequence shown here is derived from an EMBL/GenBank/DDBJ whole genome shotgun (WGS) entry which is preliminary data.</text>
</comment>
<dbReference type="Proteomes" id="UP001139462">
    <property type="component" value="Unassembled WGS sequence"/>
</dbReference>
<keyword evidence="2" id="KW-1185">Reference proteome</keyword>
<accession>A0A9X1R4I5</accession>